<comment type="caution">
    <text evidence="6">The sequence shown here is derived from an EMBL/GenBank/DDBJ whole genome shotgun (WGS) entry which is preliminary data.</text>
</comment>
<keyword evidence="3" id="KW-0456">Lyase</keyword>
<dbReference type="InterPro" id="IPR015421">
    <property type="entry name" value="PyrdxlP-dep_Trfase_major"/>
</dbReference>
<dbReference type="Proteomes" id="UP001159428">
    <property type="component" value="Unassembled WGS sequence"/>
</dbReference>
<gene>
    <name evidence="6" type="ORF">PMEA_00011938</name>
</gene>
<dbReference type="InterPro" id="IPR002129">
    <property type="entry name" value="PyrdxlP-dep_de-COase"/>
</dbReference>
<dbReference type="GO" id="GO:0030170">
    <property type="term" value="F:pyridoxal phosphate binding"/>
    <property type="evidence" value="ECO:0007669"/>
    <property type="project" value="InterPro"/>
</dbReference>
<reference evidence="6 7" key="1">
    <citation type="submission" date="2022-05" db="EMBL/GenBank/DDBJ databases">
        <authorList>
            <consortium name="Genoscope - CEA"/>
            <person name="William W."/>
        </authorList>
    </citation>
    <scope>NUCLEOTIDE SEQUENCE [LARGE SCALE GENOMIC DNA]</scope>
</reference>
<evidence type="ECO:0000313" key="7">
    <source>
        <dbReference type="Proteomes" id="UP001159428"/>
    </source>
</evidence>
<dbReference type="PANTHER" id="PTHR42735:SF4">
    <property type="entry name" value="PYRIDOXAL PHOSPHATE-DEPENDENT DECARBOXYLASE FAMILY PROTEIN"/>
    <property type="match status" value="1"/>
</dbReference>
<dbReference type="Gene3D" id="3.40.640.10">
    <property type="entry name" value="Type I PLP-dependent aspartate aminotransferase-like (Major domain)"/>
    <property type="match status" value="1"/>
</dbReference>
<feature type="compositionally biased region" description="Polar residues" evidence="5">
    <location>
        <begin position="1304"/>
        <end position="1326"/>
    </location>
</feature>
<comment type="cofactor">
    <cofactor evidence="1 4">
        <name>pyridoxal 5'-phosphate</name>
        <dbReference type="ChEBI" id="CHEBI:597326"/>
    </cofactor>
</comment>
<sequence>MFNPRKKTSSKVGKAEQKRKGKAPMFYRRGIFSKRAVSDDEAKPWAAVGTWFLGPKAENADVFIELMKDAIKAHMDFRHGFYPCDPPYVTDELRQAESFKKSYEKMKMELDNLQKDMYRSVPFFSTRYKGHVNWDTAVPANLGYMASILWNQNNCAAEGGPATTGYEVRVGGDLCEMVGLNRDTSLGHLVAGGSLANIEAIWVARNLKYYALGLQEALLKEEQLKGARDYKIHLPQNDTPTLLINATQWELLNLDTDTIIKMPSEVATQAKIDRAALRKILANYLYESIGAQEFCNRHMLTTTPCVVVASTYHVSFLKAVTITGLGKECLVTVPVDANARMNSQVLKIILREKLSKRIPVISVISIMGTTEESAVDPLVDILSIRKKLSKEGLNFSIHADAAWGAYFSCMFREHHDPLIPTKEGFVPELQLNSHVTEQLKALNQCDTITIDPHKSGFCPYPAGAICYRNKDLNNFLSLTSDVVYYHGNINFGDLSLEGSKPGAAAAGVLLANRVIGLHKNGYGRILAECMFTSKILYCYWVCMAKDHDDFVCETTKPLPTETIPIAPNSDVKVDYKTFIKRNVLGKSNEELFKDEYTMHILKEIGPDTMIPCFSVNIRGNKDVNQCNAIVGAIFNDLSYASTEQSEQRVPMIVTSSTMQDHKYSLALKIFKERLGLSTDNKEGVKYVITTCLDPWSTSLEFMDDLADIMRNTILNAIGTVTDKKDCHSFVCTDKVNSQNEVFVCYVGSFGSFRQTQHQYFSVARFKFHSKADVVTFDDTVQKAGNQPVVMQNLKSEPRVLHDLLFNDSGEKRETVKFNFFVGLPNGNNKPFMTADMEIKDVPRYDHFDKANTQYPHVATYVMYGDLNDAYLFHYPTKCPDYLQIVRLTEVHEGLGDDSEKSVILKQGVDAELPKVPGSPTTDPITWKIKDPLKETKYDIEFVGIQGKEIKTTVVTSETVAGEEVKSAVVKTLELNFLSKSKSGESGIAGRMEERLLMRLVVGQLLLVVVSSAAPQAQYQLRRPVQTNAQTRTFPQNTLGRQTGPQTQFQFRRPIQMGAQARSFLPNRLNAKRGYTAGRYPPLPSRTGAQLPADNRNFIPNRFDIPASVIHKKPGSSVGCVGVDPCGLLPPYSSPALPHAPPPLPYTGFPPPPVPYGPQGYAQSAPMAPNGYGMHSINTMAQDAAAAMAAKLKLLGGTHPEKKFVPHLPPMGRPQPGKPPYNPPPPAPEPPAATAFVPGLPGQLPYQQPFGYNQQGMPPQTAEFGAQPAPGFAQPVAPPMQGSFADQQPLPAPATFPQDQAPAFTPQQPLSTGPQQVETPQLVNNDDPQVPFSAEMNQPPAFNDPGQQMAPNGSFDLAKKRMMALKLKGQMKRFGVPRPVQKSRLAPKPLFKRHF</sequence>
<dbReference type="GO" id="GO:0016830">
    <property type="term" value="F:carbon-carbon lyase activity"/>
    <property type="evidence" value="ECO:0007669"/>
    <property type="project" value="InterPro"/>
</dbReference>
<dbReference type="PANTHER" id="PTHR42735">
    <property type="match status" value="1"/>
</dbReference>
<name>A0AAU9WT10_9CNID</name>
<proteinExistence type="predicted"/>
<feature type="region of interest" description="Disordered" evidence="5">
    <location>
        <begin position="1"/>
        <end position="21"/>
    </location>
</feature>
<accession>A0AAU9WT10</accession>
<evidence type="ECO:0000256" key="1">
    <source>
        <dbReference type="ARBA" id="ARBA00001933"/>
    </source>
</evidence>
<feature type="compositionally biased region" description="Low complexity" evidence="5">
    <location>
        <begin position="1231"/>
        <end position="1251"/>
    </location>
</feature>
<dbReference type="EMBL" id="CALNXJ010000021">
    <property type="protein sequence ID" value="CAH3125228.1"/>
    <property type="molecule type" value="Genomic_DNA"/>
</dbReference>
<feature type="region of interest" description="Disordered" evidence="5">
    <location>
        <begin position="1372"/>
        <end position="1394"/>
    </location>
</feature>
<dbReference type="SUPFAM" id="SSF53383">
    <property type="entry name" value="PLP-dependent transferases"/>
    <property type="match status" value="1"/>
</dbReference>
<evidence type="ECO:0000256" key="5">
    <source>
        <dbReference type="SAM" id="MobiDB-lite"/>
    </source>
</evidence>
<feature type="compositionally biased region" description="Pro residues" evidence="5">
    <location>
        <begin position="1206"/>
        <end position="1230"/>
    </location>
</feature>
<dbReference type="Pfam" id="PF00282">
    <property type="entry name" value="Pyridoxal_deC"/>
    <property type="match status" value="1"/>
</dbReference>
<evidence type="ECO:0000313" key="6">
    <source>
        <dbReference type="EMBL" id="CAH3125228.1"/>
    </source>
</evidence>
<dbReference type="InterPro" id="IPR050477">
    <property type="entry name" value="GrpII_AminoAcid_Decarb"/>
</dbReference>
<protein>
    <submittedName>
        <fullName evidence="6">Uncharacterized protein</fullName>
    </submittedName>
</protein>
<evidence type="ECO:0000256" key="4">
    <source>
        <dbReference type="PIRSR" id="PIRSR602129-50"/>
    </source>
</evidence>
<organism evidence="6 7">
    <name type="scientific">Pocillopora meandrina</name>
    <dbReference type="NCBI Taxonomy" id="46732"/>
    <lineage>
        <taxon>Eukaryota</taxon>
        <taxon>Metazoa</taxon>
        <taxon>Cnidaria</taxon>
        <taxon>Anthozoa</taxon>
        <taxon>Hexacorallia</taxon>
        <taxon>Scleractinia</taxon>
        <taxon>Astrocoeniina</taxon>
        <taxon>Pocilloporidae</taxon>
        <taxon>Pocillopora</taxon>
    </lineage>
</organism>
<dbReference type="InterPro" id="IPR015424">
    <property type="entry name" value="PyrdxlP-dep_Trfase"/>
</dbReference>
<feature type="modified residue" description="N6-(pyridoxal phosphate)lysine" evidence="4">
    <location>
        <position position="454"/>
    </location>
</feature>
<evidence type="ECO:0000256" key="2">
    <source>
        <dbReference type="ARBA" id="ARBA00022898"/>
    </source>
</evidence>
<dbReference type="GO" id="GO:0019752">
    <property type="term" value="P:carboxylic acid metabolic process"/>
    <property type="evidence" value="ECO:0007669"/>
    <property type="project" value="InterPro"/>
</dbReference>
<keyword evidence="2 4" id="KW-0663">Pyridoxal phosphate</keyword>
<keyword evidence="7" id="KW-1185">Reference proteome</keyword>
<feature type="region of interest" description="Disordered" evidence="5">
    <location>
        <begin position="1199"/>
        <end position="1350"/>
    </location>
</feature>
<evidence type="ECO:0000256" key="3">
    <source>
        <dbReference type="ARBA" id="ARBA00023239"/>
    </source>
</evidence>